<feature type="compositionally biased region" description="Basic and acidic residues" evidence="1">
    <location>
        <begin position="82"/>
        <end position="95"/>
    </location>
</feature>
<proteinExistence type="predicted"/>
<evidence type="ECO:0000313" key="2">
    <source>
        <dbReference type="EMBL" id="CAH7689259.1"/>
    </source>
</evidence>
<evidence type="ECO:0000313" key="3">
    <source>
        <dbReference type="Proteomes" id="UP001153365"/>
    </source>
</evidence>
<name>A0AAV0BSJ6_PHAPC</name>
<organism evidence="2 3">
    <name type="scientific">Phakopsora pachyrhizi</name>
    <name type="common">Asian soybean rust disease fungus</name>
    <dbReference type="NCBI Taxonomy" id="170000"/>
    <lineage>
        <taxon>Eukaryota</taxon>
        <taxon>Fungi</taxon>
        <taxon>Dikarya</taxon>
        <taxon>Basidiomycota</taxon>
        <taxon>Pucciniomycotina</taxon>
        <taxon>Pucciniomycetes</taxon>
        <taxon>Pucciniales</taxon>
        <taxon>Phakopsoraceae</taxon>
        <taxon>Phakopsora</taxon>
    </lineage>
</organism>
<comment type="caution">
    <text evidence="2">The sequence shown here is derived from an EMBL/GenBank/DDBJ whole genome shotgun (WGS) entry which is preliminary data.</text>
</comment>
<gene>
    <name evidence="2" type="ORF">PPACK8108_LOCUS24296</name>
</gene>
<dbReference type="AlphaFoldDB" id="A0AAV0BSJ6"/>
<dbReference type="EMBL" id="CALTRL010006054">
    <property type="protein sequence ID" value="CAH7689259.1"/>
    <property type="molecule type" value="Genomic_DNA"/>
</dbReference>
<sequence length="131" mass="15175">MKSFRKFQDGAAEEIIWDLYAYNCQLIHKTLILLDVGLHVTFKFISDELSVKHLRRWAELHRHTQSQEGKQELVQGNTTAHEVADTKEARPTVGKKHEQSMGILSGLLTGHREINEEAQKNQLLWIEVMEK</sequence>
<accession>A0AAV0BSJ6</accession>
<reference evidence="2" key="1">
    <citation type="submission" date="2022-06" db="EMBL/GenBank/DDBJ databases">
        <authorList>
            <consortium name="SYNGENTA / RWTH Aachen University"/>
        </authorList>
    </citation>
    <scope>NUCLEOTIDE SEQUENCE</scope>
</reference>
<feature type="region of interest" description="Disordered" evidence="1">
    <location>
        <begin position="67"/>
        <end position="95"/>
    </location>
</feature>
<keyword evidence="3" id="KW-1185">Reference proteome</keyword>
<dbReference type="Proteomes" id="UP001153365">
    <property type="component" value="Unassembled WGS sequence"/>
</dbReference>
<evidence type="ECO:0000256" key="1">
    <source>
        <dbReference type="SAM" id="MobiDB-lite"/>
    </source>
</evidence>
<protein>
    <submittedName>
        <fullName evidence="2">Uncharacterized protein</fullName>
    </submittedName>
</protein>